<organism evidence="4 5">
    <name type="scientific">Achromobacter seleniivolatilans</name>
    <dbReference type="NCBI Taxonomy" id="3047478"/>
    <lineage>
        <taxon>Bacteria</taxon>
        <taxon>Pseudomonadati</taxon>
        <taxon>Pseudomonadota</taxon>
        <taxon>Betaproteobacteria</taxon>
        <taxon>Burkholderiales</taxon>
        <taxon>Alcaligenaceae</taxon>
        <taxon>Achromobacter</taxon>
    </lineage>
</organism>
<sequence>MTSSTFVDALRQFRWQVRVFHSSGGVLENLQTHAADALVLRGACAGAPGLIATLRKAAPGAAVVWQAQESTALERVAALDAGVDVCTPGGMEVLEWDALLRNLYRRTLRHAMTWRLDRRARALAGPGGEQLPLTPTESAFFIRLLNAPGQCLHRERFFPAGARSPLDAARRVDVLVSRLRSKARRMQIELPVLAVRGWGYLLLPHTDADEPD</sequence>
<dbReference type="InterPro" id="IPR001867">
    <property type="entry name" value="OmpR/PhoB-type_DNA-bd"/>
</dbReference>
<dbReference type="InterPro" id="IPR016032">
    <property type="entry name" value="Sig_transdc_resp-reg_C-effctor"/>
</dbReference>
<accession>A0ABY9M191</accession>
<evidence type="ECO:0000313" key="5">
    <source>
        <dbReference type="Proteomes" id="UP001234798"/>
    </source>
</evidence>
<gene>
    <name evidence="4" type="ORF">RAS12_23915</name>
</gene>
<protein>
    <submittedName>
        <fullName evidence="4">Winged helix-turn-helix domain-containing protein</fullName>
    </submittedName>
</protein>
<dbReference type="PROSITE" id="PS51755">
    <property type="entry name" value="OMPR_PHOB"/>
    <property type="match status" value="1"/>
</dbReference>
<keyword evidence="1 2" id="KW-0238">DNA-binding</keyword>
<evidence type="ECO:0000259" key="3">
    <source>
        <dbReference type="PROSITE" id="PS51755"/>
    </source>
</evidence>
<evidence type="ECO:0000313" key="4">
    <source>
        <dbReference type="EMBL" id="WMD19637.1"/>
    </source>
</evidence>
<feature type="domain" description="OmpR/PhoB-type" evidence="3">
    <location>
        <begin position="105"/>
        <end position="204"/>
    </location>
</feature>
<dbReference type="Proteomes" id="UP001234798">
    <property type="component" value="Chromosome"/>
</dbReference>
<dbReference type="InterPro" id="IPR036388">
    <property type="entry name" value="WH-like_DNA-bd_sf"/>
</dbReference>
<dbReference type="Gene3D" id="1.10.10.10">
    <property type="entry name" value="Winged helix-like DNA-binding domain superfamily/Winged helix DNA-binding domain"/>
    <property type="match status" value="1"/>
</dbReference>
<keyword evidence="5" id="KW-1185">Reference proteome</keyword>
<reference evidence="4 5" key="1">
    <citation type="submission" date="2023-08" db="EMBL/GenBank/DDBJ databases">
        <title>Achromobacter seleniivolatilans sp. nov., isolated from seleniferous soil.</title>
        <authorList>
            <person name="Zhang S."/>
            <person name="Li K."/>
            <person name="Peng J."/>
            <person name="Zhao Q."/>
            <person name="Wang H."/>
            <person name="Guo Y."/>
        </authorList>
    </citation>
    <scope>NUCLEOTIDE SEQUENCE [LARGE SCALE GENOMIC DNA]</scope>
    <source>
        <strain evidence="4 5">R39</strain>
    </source>
</reference>
<evidence type="ECO:0000256" key="1">
    <source>
        <dbReference type="ARBA" id="ARBA00023125"/>
    </source>
</evidence>
<dbReference type="Pfam" id="PF00486">
    <property type="entry name" value="Trans_reg_C"/>
    <property type="match status" value="1"/>
</dbReference>
<feature type="DNA-binding region" description="OmpR/PhoB-type" evidence="2">
    <location>
        <begin position="105"/>
        <end position="204"/>
    </location>
</feature>
<dbReference type="SMART" id="SM00862">
    <property type="entry name" value="Trans_reg_C"/>
    <property type="match status" value="1"/>
</dbReference>
<dbReference type="EMBL" id="CP132976">
    <property type="protein sequence ID" value="WMD19637.1"/>
    <property type="molecule type" value="Genomic_DNA"/>
</dbReference>
<dbReference type="SUPFAM" id="SSF46894">
    <property type="entry name" value="C-terminal effector domain of the bipartite response regulators"/>
    <property type="match status" value="1"/>
</dbReference>
<name>A0ABY9M191_9BURK</name>
<proteinExistence type="predicted"/>
<evidence type="ECO:0000256" key="2">
    <source>
        <dbReference type="PROSITE-ProRule" id="PRU01091"/>
    </source>
</evidence>
<dbReference type="RefSeq" id="WP_306942065.1">
    <property type="nucleotide sequence ID" value="NZ_CP132976.1"/>
</dbReference>